<feature type="region of interest" description="Disordered" evidence="1">
    <location>
        <begin position="172"/>
        <end position="195"/>
    </location>
</feature>
<dbReference type="AlphaFoldDB" id="A0A6J4IVT3"/>
<sequence>VQSQGLRPDGQDRRRHAVVLGQRFRGDGRAVHRGQPGHQPWLLVRDVRRQGRALASRPRALLREHDGISGRRSRRRVPAGARPRRAGAERRHRSAGRPPLRLPVDPRHHRTNGGGPHHRRHRAGSADARAGVSVDRTEFGAGQERDSCSLLHRRPRRLLLVGARGPVRSRRGAFRHRADARHRSSGDAVGQNGFV</sequence>
<feature type="region of interest" description="Disordered" evidence="1">
    <location>
        <begin position="55"/>
        <end position="130"/>
    </location>
</feature>
<feature type="compositionally biased region" description="Basic residues" evidence="1">
    <location>
        <begin position="71"/>
        <end position="95"/>
    </location>
</feature>
<accession>A0A6J4IVT3</accession>
<gene>
    <name evidence="2" type="ORF">AVDCRST_MAG83-2833</name>
</gene>
<reference evidence="2" key="1">
    <citation type="submission" date="2020-02" db="EMBL/GenBank/DDBJ databases">
        <authorList>
            <person name="Meier V. D."/>
        </authorList>
    </citation>
    <scope>NUCLEOTIDE SEQUENCE</scope>
    <source>
        <strain evidence="2">AVDCRST_MAG83</strain>
    </source>
</reference>
<feature type="non-terminal residue" evidence="2">
    <location>
        <position position="195"/>
    </location>
</feature>
<evidence type="ECO:0000256" key="1">
    <source>
        <dbReference type="SAM" id="MobiDB-lite"/>
    </source>
</evidence>
<feature type="compositionally biased region" description="Basic residues" evidence="1">
    <location>
        <begin position="107"/>
        <end position="123"/>
    </location>
</feature>
<protein>
    <submittedName>
        <fullName evidence="2">Uncharacterized protein</fullName>
    </submittedName>
</protein>
<organism evidence="2">
    <name type="scientific">uncultured Arthrobacter sp</name>
    <dbReference type="NCBI Taxonomy" id="114050"/>
    <lineage>
        <taxon>Bacteria</taxon>
        <taxon>Bacillati</taxon>
        <taxon>Actinomycetota</taxon>
        <taxon>Actinomycetes</taxon>
        <taxon>Micrococcales</taxon>
        <taxon>Micrococcaceae</taxon>
        <taxon>Arthrobacter</taxon>
        <taxon>environmental samples</taxon>
    </lineage>
</organism>
<feature type="non-terminal residue" evidence="2">
    <location>
        <position position="1"/>
    </location>
</feature>
<dbReference type="EMBL" id="CADCTE010000155">
    <property type="protein sequence ID" value="CAA9263433.1"/>
    <property type="molecule type" value="Genomic_DNA"/>
</dbReference>
<name>A0A6J4IVT3_9MICC</name>
<proteinExistence type="predicted"/>
<evidence type="ECO:0000313" key="2">
    <source>
        <dbReference type="EMBL" id="CAA9263433.1"/>
    </source>
</evidence>